<evidence type="ECO:0000256" key="2">
    <source>
        <dbReference type="ARBA" id="ARBA00022692"/>
    </source>
</evidence>
<feature type="transmembrane region" description="Helical" evidence="5">
    <location>
        <begin position="21"/>
        <end position="46"/>
    </location>
</feature>
<dbReference type="RefSeq" id="WP_025437025.1">
    <property type="nucleotide sequence ID" value="NZ_CP007453.1"/>
</dbReference>
<keyword evidence="5" id="KW-0813">Transport</keyword>
<dbReference type="Pfam" id="PF00528">
    <property type="entry name" value="BPD_transp_1"/>
    <property type="match status" value="1"/>
</dbReference>
<feature type="domain" description="ABC transmembrane type-1" evidence="6">
    <location>
        <begin position="78"/>
        <end position="290"/>
    </location>
</feature>
<keyword evidence="7" id="KW-0614">Plasmid</keyword>
<dbReference type="KEGG" id="eac:EAL2_808p06870"/>
<proteinExistence type="inferred from homology"/>
<dbReference type="InterPro" id="IPR035906">
    <property type="entry name" value="MetI-like_sf"/>
</dbReference>
<comment type="similarity">
    <text evidence="5">Belongs to the binding-protein-dependent transport system permease family.</text>
</comment>
<evidence type="ECO:0000256" key="3">
    <source>
        <dbReference type="ARBA" id="ARBA00022989"/>
    </source>
</evidence>
<evidence type="ECO:0000256" key="4">
    <source>
        <dbReference type="ARBA" id="ARBA00023136"/>
    </source>
</evidence>
<feature type="transmembrane region" description="Helical" evidence="5">
    <location>
        <begin position="82"/>
        <end position="105"/>
    </location>
</feature>
<evidence type="ECO:0000259" key="6">
    <source>
        <dbReference type="PROSITE" id="PS50928"/>
    </source>
</evidence>
<evidence type="ECO:0000313" key="7">
    <source>
        <dbReference type="EMBL" id="AHM58190.1"/>
    </source>
</evidence>
<reference evidence="7 8" key="1">
    <citation type="journal article" date="2014" name="Genome Announc.">
        <title>Complete Genome Sequence of Amino Acid-Utilizing Eubacterium acidaminophilum al-2 (DSM 3953).</title>
        <authorList>
            <person name="Poehlein A."/>
            <person name="Andreesen J.R."/>
            <person name="Daniel R."/>
        </authorList>
    </citation>
    <scope>NUCLEOTIDE SEQUENCE [LARGE SCALE GENOMIC DNA]</scope>
    <source>
        <strain evidence="7 8">DSM 3953</strain>
        <plasmid evidence="8">Plasmid EAL2_808p</plasmid>
    </source>
</reference>
<geneLocation type="plasmid" evidence="7 8">
    <name>EAL2_808p</name>
</geneLocation>
<dbReference type="InterPro" id="IPR000515">
    <property type="entry name" value="MetI-like"/>
</dbReference>
<dbReference type="SUPFAM" id="SSF161098">
    <property type="entry name" value="MetI-like"/>
    <property type="match status" value="1"/>
</dbReference>
<dbReference type="GO" id="GO:0055085">
    <property type="term" value="P:transmembrane transport"/>
    <property type="evidence" value="ECO:0007669"/>
    <property type="project" value="InterPro"/>
</dbReference>
<name>W8TBI9_PEPAC</name>
<keyword evidence="8" id="KW-1185">Reference proteome</keyword>
<evidence type="ECO:0000256" key="5">
    <source>
        <dbReference type="RuleBase" id="RU363032"/>
    </source>
</evidence>
<protein>
    <submittedName>
        <fullName evidence="7">ABC-type spermidine/putrescine transport system, permease component II</fullName>
    </submittedName>
</protein>
<dbReference type="CDD" id="cd06261">
    <property type="entry name" value="TM_PBP2"/>
    <property type="match status" value="1"/>
</dbReference>
<dbReference type="Gene3D" id="1.10.3720.10">
    <property type="entry name" value="MetI-like"/>
    <property type="match status" value="1"/>
</dbReference>
<dbReference type="eggNOG" id="COG1176">
    <property type="taxonomic scope" value="Bacteria"/>
</dbReference>
<gene>
    <name evidence="7" type="ORF">EAL2_808p06870</name>
</gene>
<evidence type="ECO:0000256" key="1">
    <source>
        <dbReference type="ARBA" id="ARBA00004141"/>
    </source>
</evidence>
<dbReference type="EMBL" id="CP007453">
    <property type="protein sequence ID" value="AHM58190.1"/>
    <property type="molecule type" value="Genomic_DNA"/>
</dbReference>
<keyword evidence="2 5" id="KW-0812">Transmembrane</keyword>
<feature type="transmembrane region" description="Helical" evidence="5">
    <location>
        <begin position="227"/>
        <end position="250"/>
    </location>
</feature>
<dbReference type="PROSITE" id="PS50928">
    <property type="entry name" value="ABC_TM1"/>
    <property type="match status" value="1"/>
</dbReference>
<feature type="transmembrane region" description="Helical" evidence="5">
    <location>
        <begin position="126"/>
        <end position="147"/>
    </location>
</feature>
<dbReference type="PANTHER" id="PTHR43759:SF1">
    <property type="entry name" value="GLUCOSE IMPORT SYSTEM PERMEASE PROTEIN GLCT"/>
    <property type="match status" value="1"/>
</dbReference>
<dbReference type="AlphaFoldDB" id="W8TBI9"/>
<dbReference type="OrthoDB" id="9785836at2"/>
<dbReference type="PANTHER" id="PTHR43759">
    <property type="entry name" value="TREHALOSE TRANSPORT SYSTEM PERMEASE PROTEIN SUGA"/>
    <property type="match status" value="1"/>
</dbReference>
<dbReference type="PATRIC" id="fig|1286171.3.peg.2870"/>
<feature type="transmembrane region" description="Helical" evidence="5">
    <location>
        <begin position="167"/>
        <end position="187"/>
    </location>
</feature>
<sequence>MGRLHERVCGALSSRSTRKSLAPYALLLPFILLGVLFLLGIGNALLQSFGYIPALGLSEFTIRYYEEIFQNPILLDSVRTSLSIALVSSVLATVFGVLVCAALVYTGSIRGWRLQLIKLPILIPHMVVALFAVTFLSQNGLLARILYALGLLSSQGNFPQLLYDQKNVGIIIAYLWKEIPFVAYFTLTLMASVSTTLGEASENLGVCKLKTFFHITLPLSMPAVKKAFLIIFAFSFGAYELPFLLGATLPKALPVQAYVEYVNPDLRHRPYAMAMNSIMLMLTLVMSAVYYWLLKKDFNQIGGDADETK</sequence>
<organism evidence="7 8">
    <name type="scientific">Peptoclostridium acidaminophilum DSM 3953</name>
    <dbReference type="NCBI Taxonomy" id="1286171"/>
    <lineage>
        <taxon>Bacteria</taxon>
        <taxon>Bacillati</taxon>
        <taxon>Bacillota</taxon>
        <taxon>Clostridia</taxon>
        <taxon>Peptostreptococcales</taxon>
        <taxon>Peptoclostridiaceae</taxon>
        <taxon>Peptoclostridium</taxon>
    </lineage>
</organism>
<accession>W8TBI9</accession>
<comment type="subcellular location">
    <subcellularLocation>
        <location evidence="5">Cell membrane</location>
        <topology evidence="5">Multi-pass membrane protein</topology>
    </subcellularLocation>
    <subcellularLocation>
        <location evidence="1">Membrane</location>
        <topology evidence="1">Multi-pass membrane protein</topology>
    </subcellularLocation>
</comment>
<evidence type="ECO:0000313" key="8">
    <source>
        <dbReference type="Proteomes" id="UP000019591"/>
    </source>
</evidence>
<dbReference type="HOGENOM" id="CLU_016047_18_4_9"/>
<dbReference type="Proteomes" id="UP000019591">
    <property type="component" value="Plasmid EAL2_808p"/>
</dbReference>
<dbReference type="GO" id="GO:0005886">
    <property type="term" value="C:plasma membrane"/>
    <property type="evidence" value="ECO:0007669"/>
    <property type="project" value="UniProtKB-SubCell"/>
</dbReference>
<dbReference type="InterPro" id="IPR052730">
    <property type="entry name" value="Sugar_ABC_transporter"/>
</dbReference>
<keyword evidence="4 5" id="KW-0472">Membrane</keyword>
<keyword evidence="3 5" id="KW-1133">Transmembrane helix</keyword>
<feature type="transmembrane region" description="Helical" evidence="5">
    <location>
        <begin position="270"/>
        <end position="293"/>
    </location>
</feature>